<organism evidence="2 3">
    <name type="scientific">Platanthera zijinensis</name>
    <dbReference type="NCBI Taxonomy" id="2320716"/>
    <lineage>
        <taxon>Eukaryota</taxon>
        <taxon>Viridiplantae</taxon>
        <taxon>Streptophyta</taxon>
        <taxon>Embryophyta</taxon>
        <taxon>Tracheophyta</taxon>
        <taxon>Spermatophyta</taxon>
        <taxon>Magnoliopsida</taxon>
        <taxon>Liliopsida</taxon>
        <taxon>Asparagales</taxon>
        <taxon>Orchidaceae</taxon>
        <taxon>Orchidoideae</taxon>
        <taxon>Orchideae</taxon>
        <taxon>Orchidinae</taxon>
        <taxon>Platanthera</taxon>
    </lineage>
</organism>
<accession>A0AAP0BPX1</accession>
<keyword evidence="3" id="KW-1185">Reference proteome</keyword>
<dbReference type="AlphaFoldDB" id="A0AAP0BPX1"/>
<reference evidence="2 3" key="1">
    <citation type="journal article" date="2022" name="Nat. Plants">
        <title>Genomes of leafy and leafless Platanthera orchids illuminate the evolution of mycoheterotrophy.</title>
        <authorList>
            <person name="Li M.H."/>
            <person name="Liu K.W."/>
            <person name="Li Z."/>
            <person name="Lu H.C."/>
            <person name="Ye Q.L."/>
            <person name="Zhang D."/>
            <person name="Wang J.Y."/>
            <person name="Li Y.F."/>
            <person name="Zhong Z.M."/>
            <person name="Liu X."/>
            <person name="Yu X."/>
            <person name="Liu D.K."/>
            <person name="Tu X.D."/>
            <person name="Liu B."/>
            <person name="Hao Y."/>
            <person name="Liao X.Y."/>
            <person name="Jiang Y.T."/>
            <person name="Sun W.H."/>
            <person name="Chen J."/>
            <person name="Chen Y.Q."/>
            <person name="Ai Y."/>
            <person name="Zhai J.W."/>
            <person name="Wu S.S."/>
            <person name="Zhou Z."/>
            <person name="Hsiao Y.Y."/>
            <person name="Wu W.L."/>
            <person name="Chen Y.Y."/>
            <person name="Lin Y.F."/>
            <person name="Hsu J.L."/>
            <person name="Li C.Y."/>
            <person name="Wang Z.W."/>
            <person name="Zhao X."/>
            <person name="Zhong W.Y."/>
            <person name="Ma X.K."/>
            <person name="Ma L."/>
            <person name="Huang J."/>
            <person name="Chen G.Z."/>
            <person name="Huang M.Z."/>
            <person name="Huang L."/>
            <person name="Peng D.H."/>
            <person name="Luo Y.B."/>
            <person name="Zou S.Q."/>
            <person name="Chen S.P."/>
            <person name="Lan S."/>
            <person name="Tsai W.C."/>
            <person name="Van de Peer Y."/>
            <person name="Liu Z.J."/>
        </authorList>
    </citation>
    <scope>NUCLEOTIDE SEQUENCE [LARGE SCALE GENOMIC DNA]</scope>
    <source>
        <strain evidence="2">Lor287</strain>
    </source>
</reference>
<sequence>MSKSSDNANLEGSAKATVDDQICEALKSTSNHLRLLQKASPSQVSNYKSIIPLGLSSLQSPKTLHCFSCHYHLESIQPLFYLATFESC</sequence>
<evidence type="ECO:0000313" key="1">
    <source>
        <dbReference type="EMBL" id="KAK8944477.1"/>
    </source>
</evidence>
<gene>
    <name evidence="2" type="ORF">KSP39_PZI007888</name>
    <name evidence="1" type="ORF">KSP39_PZI007890</name>
</gene>
<reference evidence="2" key="2">
    <citation type="submission" date="2024-02" db="EMBL/GenBank/DDBJ databases">
        <authorList>
            <person name="Li M.-H."/>
            <person name="Liu K.-W."/>
            <person name="Li Z."/>
            <person name="Lu H.-C."/>
            <person name="Ye Q.-L."/>
            <person name="Zhang D."/>
            <person name="Wang J.-Y."/>
            <person name="Li Y.-F."/>
            <person name="Zhong Z.-M."/>
            <person name="Liu X."/>
            <person name="Yu X."/>
            <person name="Liu D.-K."/>
            <person name="Tu X.-D."/>
            <person name="Liu B."/>
            <person name="Hao Y."/>
            <person name="Liao X.-Y."/>
            <person name="Jiang Y.-T."/>
            <person name="Sun W.-H."/>
            <person name="Chen J."/>
            <person name="Ai Y."/>
            <person name="Zhai J.-W."/>
            <person name="Wu S.-S."/>
            <person name="Zhou Z."/>
            <person name="Hsiao Y.-Y."/>
            <person name="Wu W.-L."/>
            <person name="Chen Y.-Y."/>
            <person name="Lin Y.-F."/>
            <person name="Hsu J.-L."/>
            <person name="Li C.-Y."/>
            <person name="Wang Z.-W."/>
            <person name="Zhao X."/>
            <person name="Zhong W.-Y."/>
            <person name="Ma X.-K."/>
            <person name="Ma L."/>
            <person name="Huang J."/>
            <person name="Chen G.-Z."/>
            <person name="Huang M.-Z."/>
            <person name="Huang L."/>
            <person name="Peng D.-H."/>
            <person name="Luo Y.-B."/>
            <person name="Zou S.-Q."/>
            <person name="Chen S.-P."/>
            <person name="Lan S."/>
            <person name="Tsai W.-C."/>
            <person name="Van De Peer Y."/>
            <person name="Liu Z.-J."/>
        </authorList>
    </citation>
    <scope>NUCLEOTIDE SEQUENCE</scope>
    <source>
        <strain evidence="2">Lor287</strain>
        <tissue evidence="2">Leaf</tissue>
    </source>
</reference>
<evidence type="ECO:0000313" key="2">
    <source>
        <dbReference type="EMBL" id="KAK8945221.1"/>
    </source>
</evidence>
<dbReference type="EMBL" id="JBBWWQ010000006">
    <property type="protein sequence ID" value="KAK8945221.1"/>
    <property type="molecule type" value="Genomic_DNA"/>
</dbReference>
<protein>
    <submittedName>
        <fullName evidence="2">Uncharacterized protein</fullName>
    </submittedName>
</protein>
<dbReference type="Proteomes" id="UP001418222">
    <property type="component" value="Unassembled WGS sequence"/>
</dbReference>
<dbReference type="EMBL" id="JBBWWQ010000006">
    <property type="protein sequence ID" value="KAK8944477.1"/>
    <property type="molecule type" value="Genomic_DNA"/>
</dbReference>
<proteinExistence type="predicted"/>
<comment type="caution">
    <text evidence="2">The sequence shown here is derived from an EMBL/GenBank/DDBJ whole genome shotgun (WGS) entry which is preliminary data.</text>
</comment>
<evidence type="ECO:0000313" key="3">
    <source>
        <dbReference type="Proteomes" id="UP001418222"/>
    </source>
</evidence>
<name>A0AAP0BPX1_9ASPA</name>